<gene>
    <name evidence="1" type="ORF">LCGC14_3123930</name>
</gene>
<proteinExistence type="predicted"/>
<accession>A0A0F8W1G5</accession>
<dbReference type="EMBL" id="LAZR01067968">
    <property type="protein sequence ID" value="KKK50547.1"/>
    <property type="molecule type" value="Genomic_DNA"/>
</dbReference>
<evidence type="ECO:0000313" key="1">
    <source>
        <dbReference type="EMBL" id="KKK50547.1"/>
    </source>
</evidence>
<dbReference type="AlphaFoldDB" id="A0A0F8W1G5"/>
<comment type="caution">
    <text evidence="1">The sequence shown here is derived from an EMBL/GenBank/DDBJ whole genome shotgun (WGS) entry which is preliminary data.</text>
</comment>
<reference evidence="1" key="1">
    <citation type="journal article" date="2015" name="Nature">
        <title>Complex archaea that bridge the gap between prokaryotes and eukaryotes.</title>
        <authorList>
            <person name="Spang A."/>
            <person name="Saw J.H."/>
            <person name="Jorgensen S.L."/>
            <person name="Zaremba-Niedzwiedzka K."/>
            <person name="Martijn J."/>
            <person name="Lind A.E."/>
            <person name="van Eijk R."/>
            <person name="Schleper C."/>
            <person name="Guy L."/>
            <person name="Ettema T.J."/>
        </authorList>
    </citation>
    <scope>NUCLEOTIDE SEQUENCE</scope>
</reference>
<protein>
    <submittedName>
        <fullName evidence="1">Uncharacterized protein</fullName>
    </submittedName>
</protein>
<organism evidence="1">
    <name type="scientific">marine sediment metagenome</name>
    <dbReference type="NCBI Taxonomy" id="412755"/>
    <lineage>
        <taxon>unclassified sequences</taxon>
        <taxon>metagenomes</taxon>
        <taxon>ecological metagenomes</taxon>
    </lineage>
</organism>
<name>A0A0F8W1G5_9ZZZZ</name>
<sequence>MNTLPKEVEIESKTRYTQPAWGSLVECPECEGVWVALYHCDPGSSCAGGTFILRCMSCEHLWVFYDDEA</sequence>